<proteinExistence type="predicted"/>
<reference evidence="1" key="1">
    <citation type="journal article" date="2023" name="G3 (Bethesda)">
        <title>Whole genome assembly and annotation of the endangered Caribbean coral Acropora cervicornis.</title>
        <authorList>
            <person name="Selwyn J.D."/>
            <person name="Vollmer S.V."/>
        </authorList>
    </citation>
    <scope>NUCLEOTIDE SEQUENCE</scope>
    <source>
        <strain evidence="1">K2</strain>
    </source>
</reference>
<sequence>MKELLIKEQLQVRLKFWRSHSFKVGLNVSRTRHTSRRRFFDVGQQGSRDHDEYHHGISTLQTRLLFESNFWSKYEGLRGELSSYEPRMQNIAFIKRILYVNISKVG</sequence>
<comment type="caution">
    <text evidence="1">The sequence shown here is derived from an EMBL/GenBank/DDBJ whole genome shotgun (WGS) entry which is preliminary data.</text>
</comment>
<evidence type="ECO:0000313" key="1">
    <source>
        <dbReference type="EMBL" id="KAK2569252.1"/>
    </source>
</evidence>
<accession>A0AAD9VCR5</accession>
<reference evidence="1" key="2">
    <citation type="journal article" date="2023" name="Science">
        <title>Genomic signatures of disease resistance in endangered staghorn corals.</title>
        <authorList>
            <person name="Vollmer S.V."/>
            <person name="Selwyn J.D."/>
            <person name="Despard B.A."/>
            <person name="Roesel C.L."/>
        </authorList>
    </citation>
    <scope>NUCLEOTIDE SEQUENCE</scope>
    <source>
        <strain evidence="1">K2</strain>
    </source>
</reference>
<dbReference type="Proteomes" id="UP001249851">
    <property type="component" value="Unassembled WGS sequence"/>
</dbReference>
<dbReference type="EMBL" id="JARQWQ010000010">
    <property type="protein sequence ID" value="KAK2569252.1"/>
    <property type="molecule type" value="Genomic_DNA"/>
</dbReference>
<protein>
    <submittedName>
        <fullName evidence="1">Uncharacterized protein</fullName>
    </submittedName>
</protein>
<evidence type="ECO:0000313" key="2">
    <source>
        <dbReference type="Proteomes" id="UP001249851"/>
    </source>
</evidence>
<keyword evidence="2" id="KW-1185">Reference proteome</keyword>
<dbReference type="AlphaFoldDB" id="A0AAD9VCR5"/>
<gene>
    <name evidence="1" type="ORF">P5673_006159</name>
</gene>
<organism evidence="1 2">
    <name type="scientific">Acropora cervicornis</name>
    <name type="common">Staghorn coral</name>
    <dbReference type="NCBI Taxonomy" id="6130"/>
    <lineage>
        <taxon>Eukaryota</taxon>
        <taxon>Metazoa</taxon>
        <taxon>Cnidaria</taxon>
        <taxon>Anthozoa</taxon>
        <taxon>Hexacorallia</taxon>
        <taxon>Scleractinia</taxon>
        <taxon>Astrocoeniina</taxon>
        <taxon>Acroporidae</taxon>
        <taxon>Acropora</taxon>
    </lineage>
</organism>
<name>A0AAD9VCR5_ACRCE</name>